<dbReference type="EMBL" id="SDMQ01000002">
    <property type="protein sequence ID" value="TBT87262.1"/>
    <property type="molecule type" value="Genomic_DNA"/>
</dbReference>
<protein>
    <submittedName>
        <fullName evidence="9">MFS transporter</fullName>
    </submittedName>
</protein>
<keyword evidence="4 7" id="KW-0812">Transmembrane</keyword>
<evidence type="ECO:0000256" key="1">
    <source>
        <dbReference type="ARBA" id="ARBA00004651"/>
    </source>
</evidence>
<name>A0A4Q9KFU1_9ACTN</name>
<evidence type="ECO:0000256" key="6">
    <source>
        <dbReference type="ARBA" id="ARBA00023136"/>
    </source>
</evidence>
<dbReference type="SUPFAM" id="SSF103473">
    <property type="entry name" value="MFS general substrate transporter"/>
    <property type="match status" value="1"/>
</dbReference>
<feature type="transmembrane region" description="Helical" evidence="7">
    <location>
        <begin position="348"/>
        <end position="371"/>
    </location>
</feature>
<dbReference type="GO" id="GO:0005886">
    <property type="term" value="C:plasma membrane"/>
    <property type="evidence" value="ECO:0007669"/>
    <property type="project" value="UniProtKB-SubCell"/>
</dbReference>
<comment type="subcellular location">
    <subcellularLocation>
        <location evidence="1">Cell membrane</location>
        <topology evidence="1">Multi-pass membrane protein</topology>
    </subcellularLocation>
</comment>
<feature type="transmembrane region" description="Helical" evidence="7">
    <location>
        <begin position="223"/>
        <end position="250"/>
    </location>
</feature>
<dbReference type="InterPro" id="IPR050171">
    <property type="entry name" value="MFS_Transporters"/>
</dbReference>
<dbReference type="PROSITE" id="PS50850">
    <property type="entry name" value="MFS"/>
    <property type="match status" value="1"/>
</dbReference>
<keyword evidence="5 7" id="KW-1133">Transmembrane helix</keyword>
<dbReference type="InterPro" id="IPR011701">
    <property type="entry name" value="MFS"/>
</dbReference>
<dbReference type="PANTHER" id="PTHR23517">
    <property type="entry name" value="RESISTANCE PROTEIN MDTM, PUTATIVE-RELATED-RELATED"/>
    <property type="match status" value="1"/>
</dbReference>
<accession>A0A4Q9KFU1</accession>
<sequence length="412" mass="41665">MSRQTGGVWVYRLIFWPVLAPSFLLGVAMGAMAPVLVLAALELGASQALASAIVGIIGATALAFTVPVGLFIDRVGDRTAMALATGAAVLTISLGIVALASGQPWSLALFIGSVVLRAPVMTAWNLARQAVVAETVPAHQRGQAMTALGGTMRAGNLVGPLCGAALLLAWPLWSVFAFAALCALAATGLLFVKRLNSAFDAQTARNLAARTEEELAQGVRWRAVGLAGVAIITLATARVGQPILVALWGVHLGWTAAQISLLVAVGAAIELVMMVPGGYLKDALGRTPTLVLCLAVYGAGFLVAPLWPTPAGLVVAMGVMSIGNGLGAGINMTIGADLSPARGRARFLSIWAMFTQAGQLGGPLAISALLVVASLPAAITVVGGAALAGAAWALAVAPVTRLPGRAARAGSV</sequence>
<dbReference type="AlphaFoldDB" id="A0A4Q9KFU1"/>
<proteinExistence type="predicted"/>
<evidence type="ECO:0000313" key="9">
    <source>
        <dbReference type="EMBL" id="TBT87262.1"/>
    </source>
</evidence>
<feature type="transmembrane region" description="Helical" evidence="7">
    <location>
        <begin position="377"/>
        <end position="399"/>
    </location>
</feature>
<feature type="transmembrane region" description="Helical" evidence="7">
    <location>
        <begin position="287"/>
        <end position="307"/>
    </location>
</feature>
<keyword evidence="10" id="KW-1185">Reference proteome</keyword>
<keyword evidence="3" id="KW-1003">Cell membrane</keyword>
<keyword evidence="2" id="KW-0813">Transport</keyword>
<keyword evidence="6 7" id="KW-0472">Membrane</keyword>
<dbReference type="InterPro" id="IPR020846">
    <property type="entry name" value="MFS_dom"/>
</dbReference>
<evidence type="ECO:0000256" key="2">
    <source>
        <dbReference type="ARBA" id="ARBA00022448"/>
    </source>
</evidence>
<evidence type="ECO:0000256" key="7">
    <source>
        <dbReference type="SAM" id="Phobius"/>
    </source>
</evidence>
<comment type="caution">
    <text evidence="9">The sequence shown here is derived from an EMBL/GenBank/DDBJ whole genome shotgun (WGS) entry which is preliminary data.</text>
</comment>
<feature type="transmembrane region" description="Helical" evidence="7">
    <location>
        <begin position="14"/>
        <end position="41"/>
    </location>
</feature>
<dbReference type="Gene3D" id="1.20.1250.20">
    <property type="entry name" value="MFS general substrate transporter like domains"/>
    <property type="match status" value="2"/>
</dbReference>
<evidence type="ECO:0000256" key="3">
    <source>
        <dbReference type="ARBA" id="ARBA00022475"/>
    </source>
</evidence>
<dbReference type="GO" id="GO:0022857">
    <property type="term" value="F:transmembrane transporter activity"/>
    <property type="evidence" value="ECO:0007669"/>
    <property type="project" value="InterPro"/>
</dbReference>
<evidence type="ECO:0000313" key="10">
    <source>
        <dbReference type="Proteomes" id="UP000292373"/>
    </source>
</evidence>
<feature type="transmembrane region" description="Helical" evidence="7">
    <location>
        <begin position="170"/>
        <end position="192"/>
    </location>
</feature>
<dbReference type="PANTHER" id="PTHR23517:SF3">
    <property type="entry name" value="INTEGRAL MEMBRANE TRANSPORT PROTEIN"/>
    <property type="match status" value="1"/>
</dbReference>
<feature type="transmembrane region" description="Helical" evidence="7">
    <location>
        <begin position="78"/>
        <end position="100"/>
    </location>
</feature>
<evidence type="ECO:0000256" key="4">
    <source>
        <dbReference type="ARBA" id="ARBA00022692"/>
    </source>
</evidence>
<reference evidence="9 10" key="1">
    <citation type="submission" date="2019-01" db="EMBL/GenBank/DDBJ databases">
        <title>Lactibacter flavus gen. nov., sp. nov., a novel bacterium of the family Propionibacteriaceae isolated from raw milk and dairy products.</title>
        <authorList>
            <person name="Huptas C."/>
            <person name="Wenning M."/>
            <person name="Breitenwieser F."/>
            <person name="Doll E."/>
            <person name="Von Neubeck M."/>
            <person name="Busse H.-J."/>
            <person name="Scherer S."/>
        </authorList>
    </citation>
    <scope>NUCLEOTIDE SEQUENCE [LARGE SCALE GENOMIC DNA]</scope>
    <source>
        <strain evidence="9 10">KCTC 33808</strain>
    </source>
</reference>
<dbReference type="Pfam" id="PF07690">
    <property type="entry name" value="MFS_1"/>
    <property type="match status" value="2"/>
</dbReference>
<gene>
    <name evidence="9" type="ORF">ET989_02815</name>
</gene>
<evidence type="ECO:0000256" key="5">
    <source>
        <dbReference type="ARBA" id="ARBA00022989"/>
    </source>
</evidence>
<dbReference type="OrthoDB" id="3285241at2"/>
<dbReference type="Proteomes" id="UP000292373">
    <property type="component" value="Unassembled WGS sequence"/>
</dbReference>
<feature type="transmembrane region" description="Helical" evidence="7">
    <location>
        <begin position="313"/>
        <end position="336"/>
    </location>
</feature>
<feature type="domain" description="Major facilitator superfamily (MFS) profile" evidence="8">
    <location>
        <begin position="14"/>
        <end position="401"/>
    </location>
</feature>
<feature type="transmembrane region" description="Helical" evidence="7">
    <location>
        <begin position="256"/>
        <end position="275"/>
    </location>
</feature>
<dbReference type="InterPro" id="IPR036259">
    <property type="entry name" value="MFS_trans_sf"/>
</dbReference>
<feature type="transmembrane region" description="Helical" evidence="7">
    <location>
        <begin position="48"/>
        <end position="72"/>
    </location>
</feature>
<organism evidence="9 10">
    <name type="scientific">Propioniciclava sinopodophylli</name>
    <dbReference type="NCBI Taxonomy" id="1837344"/>
    <lineage>
        <taxon>Bacteria</taxon>
        <taxon>Bacillati</taxon>
        <taxon>Actinomycetota</taxon>
        <taxon>Actinomycetes</taxon>
        <taxon>Propionibacteriales</taxon>
        <taxon>Propionibacteriaceae</taxon>
        <taxon>Propioniciclava</taxon>
    </lineage>
</organism>
<evidence type="ECO:0000259" key="8">
    <source>
        <dbReference type="PROSITE" id="PS50850"/>
    </source>
</evidence>